<organism evidence="5 6">
    <name type="scientific">Grimontia celer</name>
    <dbReference type="NCBI Taxonomy" id="1796497"/>
    <lineage>
        <taxon>Bacteria</taxon>
        <taxon>Pseudomonadati</taxon>
        <taxon>Pseudomonadota</taxon>
        <taxon>Gammaproteobacteria</taxon>
        <taxon>Vibrionales</taxon>
        <taxon>Vibrionaceae</taxon>
        <taxon>Grimontia</taxon>
    </lineage>
</organism>
<dbReference type="Pfam" id="PF01103">
    <property type="entry name" value="Omp85"/>
    <property type="match status" value="1"/>
</dbReference>
<keyword evidence="3" id="KW-0732">Signal</keyword>
<keyword evidence="2" id="KW-0472">Membrane</keyword>
<dbReference type="AlphaFoldDB" id="A0A128FBJ4"/>
<feature type="signal peptide" evidence="3">
    <location>
        <begin position="1"/>
        <end position="29"/>
    </location>
</feature>
<proteinExistence type="predicted"/>
<gene>
    <name evidence="5" type="ORF">GCE9029_04251</name>
</gene>
<feature type="domain" description="Bacterial surface antigen (D15)" evidence="4">
    <location>
        <begin position="207"/>
        <end position="395"/>
    </location>
</feature>
<dbReference type="Gene3D" id="2.40.160.50">
    <property type="entry name" value="membrane protein fhac: a member of the omp85/tpsb transporter family"/>
    <property type="match status" value="1"/>
</dbReference>
<keyword evidence="6" id="KW-1185">Reference proteome</keyword>
<dbReference type="EMBL" id="FIZX01000004">
    <property type="protein sequence ID" value="CZF84183.1"/>
    <property type="molecule type" value="Genomic_DNA"/>
</dbReference>
<feature type="chain" id="PRO_5007282276" evidence="3">
    <location>
        <begin position="30"/>
        <end position="422"/>
    </location>
</feature>
<name>A0A128FBJ4_9GAMM</name>
<accession>A0A128FBJ4</accession>
<dbReference type="OrthoDB" id="6189026at2"/>
<comment type="subcellular location">
    <subcellularLocation>
        <location evidence="1">Membrane</location>
    </subcellularLocation>
</comment>
<evidence type="ECO:0000256" key="1">
    <source>
        <dbReference type="ARBA" id="ARBA00004370"/>
    </source>
</evidence>
<dbReference type="STRING" id="1796497.GCE9029_04251"/>
<dbReference type="GO" id="GO:0019867">
    <property type="term" value="C:outer membrane"/>
    <property type="evidence" value="ECO:0007669"/>
    <property type="project" value="InterPro"/>
</dbReference>
<evidence type="ECO:0000256" key="3">
    <source>
        <dbReference type="SAM" id="SignalP"/>
    </source>
</evidence>
<protein>
    <submittedName>
        <fullName evidence="5">Surface antigen</fullName>
    </submittedName>
</protein>
<evidence type="ECO:0000259" key="4">
    <source>
        <dbReference type="Pfam" id="PF01103"/>
    </source>
</evidence>
<evidence type="ECO:0000313" key="5">
    <source>
        <dbReference type="EMBL" id="CZF84183.1"/>
    </source>
</evidence>
<reference evidence="6" key="1">
    <citation type="submission" date="2016-02" db="EMBL/GenBank/DDBJ databases">
        <authorList>
            <person name="Rodrigo-Torres Lidia"/>
            <person name="Arahal R.David."/>
        </authorList>
    </citation>
    <scope>NUCLEOTIDE SEQUENCE [LARGE SCALE GENOMIC DNA]</scope>
    <source>
        <strain evidence="6">CECT 9029</strain>
    </source>
</reference>
<sequence>MNLNFSKAVTQVTAFLSLPVLLFPDGVLASSQPEPDSWDIEVVPFVFSTETMGFSAGMAGLWKGAGQPQASLFAAGLGTSKDSWMGFVAANNYMLSADSRWLLSGQFYEGDFKQFDYYLGAAASNNSSYEDRLTADSRDAQHHLSFRYILPFGEAVNSPIRAALSPKREVNGNVPWNSGVSSIDFRPFYQARTLKGEGVNAPSEFSDATEVWGLETHFKWDNRDSNNNPTEGSLSEFIVMLDPGTDDRASWWKWELSQSWYWDIGEWEEVANEQVLAFNLYTSDTPSWNDRTEIGGDSVYRRPPEFAAARLGGLYRLRSFQSGRYADRSALSYSLEYRVIPEWQPLGKLPVFNWYDVPWWQWVLFSDVGRVADEYDLGELHTDMKWSAGAAVRFQVEGIVVRSELAMGSEESIFRVMINQPF</sequence>
<evidence type="ECO:0000313" key="6">
    <source>
        <dbReference type="Proteomes" id="UP000071641"/>
    </source>
</evidence>
<evidence type="ECO:0000256" key="2">
    <source>
        <dbReference type="ARBA" id="ARBA00023136"/>
    </source>
</evidence>
<dbReference type="InterPro" id="IPR000184">
    <property type="entry name" value="Bac_surfAg_D15"/>
</dbReference>
<dbReference type="Proteomes" id="UP000071641">
    <property type="component" value="Unassembled WGS sequence"/>
</dbReference>